<reference evidence="2 3" key="1">
    <citation type="submission" date="2019-06" db="EMBL/GenBank/DDBJ databases">
        <title>Sequencing the genomes of 1000 actinobacteria strains.</title>
        <authorList>
            <person name="Klenk H.-P."/>
        </authorList>
    </citation>
    <scope>NUCLEOTIDE SEQUENCE [LARGE SCALE GENOMIC DNA]</scope>
    <source>
        <strain evidence="2 3">DSM 45511</strain>
    </source>
</reference>
<keyword evidence="1" id="KW-1133">Transmembrane helix</keyword>
<sequence>MAMTGLRTVTAAVGRREQSPPEAIVEEKAPALVRRLPERTRGAVIEAAHWTYGTGGGLVFGLLPPEVRRHPAAGPAYGLAIWLAFELGIAPVLGVRHVRDRRVLWRALLALDHVLYGVVVAGQLAPERPR</sequence>
<evidence type="ECO:0000313" key="3">
    <source>
        <dbReference type="Proteomes" id="UP000319818"/>
    </source>
</evidence>
<proteinExistence type="predicted"/>
<evidence type="ECO:0008006" key="4">
    <source>
        <dbReference type="Google" id="ProtNLM"/>
    </source>
</evidence>
<comment type="caution">
    <text evidence="2">The sequence shown here is derived from an EMBL/GenBank/DDBJ whole genome shotgun (WGS) entry which is preliminary data.</text>
</comment>
<dbReference type="EMBL" id="VFPH01000002">
    <property type="protein sequence ID" value="TQM37786.1"/>
    <property type="molecule type" value="Genomic_DNA"/>
</dbReference>
<evidence type="ECO:0000256" key="1">
    <source>
        <dbReference type="SAM" id="Phobius"/>
    </source>
</evidence>
<evidence type="ECO:0000313" key="2">
    <source>
        <dbReference type="EMBL" id="TQM37786.1"/>
    </source>
</evidence>
<name>A0A543FVE2_9PSEU</name>
<organism evidence="2 3">
    <name type="scientific">Pseudonocardia cypriaca</name>
    <dbReference type="NCBI Taxonomy" id="882449"/>
    <lineage>
        <taxon>Bacteria</taxon>
        <taxon>Bacillati</taxon>
        <taxon>Actinomycetota</taxon>
        <taxon>Actinomycetes</taxon>
        <taxon>Pseudonocardiales</taxon>
        <taxon>Pseudonocardiaceae</taxon>
        <taxon>Pseudonocardia</taxon>
    </lineage>
</organism>
<keyword evidence="1" id="KW-0812">Transmembrane</keyword>
<dbReference type="AlphaFoldDB" id="A0A543FVE2"/>
<feature type="transmembrane region" description="Helical" evidence="1">
    <location>
        <begin position="107"/>
        <end position="125"/>
    </location>
</feature>
<keyword evidence="1" id="KW-0472">Membrane</keyword>
<feature type="transmembrane region" description="Helical" evidence="1">
    <location>
        <begin position="75"/>
        <end position="95"/>
    </location>
</feature>
<accession>A0A543FVE2</accession>
<keyword evidence="3" id="KW-1185">Reference proteome</keyword>
<dbReference type="Proteomes" id="UP000319818">
    <property type="component" value="Unassembled WGS sequence"/>
</dbReference>
<feature type="transmembrane region" description="Helical" evidence="1">
    <location>
        <begin position="43"/>
        <end position="63"/>
    </location>
</feature>
<protein>
    <recommendedName>
        <fullName evidence="4">DUF1440 domain-containing protein</fullName>
    </recommendedName>
</protein>
<gene>
    <name evidence="2" type="ORF">FB388_5005</name>
</gene>